<gene>
    <name evidence="1" type="ORF">F5X68DRAFT_268173</name>
</gene>
<evidence type="ECO:0008006" key="3">
    <source>
        <dbReference type="Google" id="ProtNLM"/>
    </source>
</evidence>
<accession>A0A9P8VGI3</accession>
<dbReference type="AlphaFoldDB" id="A0A9P8VGI3"/>
<dbReference type="SUPFAM" id="SSF54427">
    <property type="entry name" value="NTF2-like"/>
    <property type="match status" value="1"/>
</dbReference>
<dbReference type="PANTHER" id="PTHR38436">
    <property type="entry name" value="POLYKETIDE CYCLASE SNOAL-LIKE DOMAIN"/>
    <property type="match status" value="1"/>
</dbReference>
<dbReference type="EMBL" id="JAGSXJ010000007">
    <property type="protein sequence ID" value="KAH6689890.1"/>
    <property type="molecule type" value="Genomic_DNA"/>
</dbReference>
<dbReference type="OrthoDB" id="5440at2759"/>
<keyword evidence="2" id="KW-1185">Reference proteome</keyword>
<dbReference type="InterPro" id="IPR032710">
    <property type="entry name" value="NTF2-like_dom_sf"/>
</dbReference>
<evidence type="ECO:0000313" key="1">
    <source>
        <dbReference type="EMBL" id="KAH6689890.1"/>
    </source>
</evidence>
<name>A0A9P8VGI3_9PEZI</name>
<dbReference type="InterPro" id="IPR009959">
    <property type="entry name" value="Cyclase_SnoaL-like"/>
</dbReference>
<organism evidence="1 2">
    <name type="scientific">Plectosphaerella plurivora</name>
    <dbReference type="NCBI Taxonomy" id="936078"/>
    <lineage>
        <taxon>Eukaryota</taxon>
        <taxon>Fungi</taxon>
        <taxon>Dikarya</taxon>
        <taxon>Ascomycota</taxon>
        <taxon>Pezizomycotina</taxon>
        <taxon>Sordariomycetes</taxon>
        <taxon>Hypocreomycetidae</taxon>
        <taxon>Glomerellales</taxon>
        <taxon>Plectosphaerellaceae</taxon>
        <taxon>Plectosphaerella</taxon>
    </lineage>
</organism>
<evidence type="ECO:0000313" key="2">
    <source>
        <dbReference type="Proteomes" id="UP000770015"/>
    </source>
</evidence>
<sequence>MSTGLYADISQPPAPLPAVHHSVVSKGISLLRPLSRRGSGPGLILLTTASSTDETITITERAPSPLVKWAEEGYTVVQIAHTSLNNGSMADALAEAIKAFDGCEQCQPKDKVGLVAFSASLWNAAAAALNSFPAIAASVVFLDEADLESIATTSSPVLRHVAGKAGKPPASIANSPLVEYRYPAAKSRRFAAPAHEDFHYNTESVSHTRSLQFLKPRMGGPYFDLEAIWEEHTYYEFADRSVEHTMSTMVQEPYVNHVPTMTGGIGRDRLTNFYRHNFIFNNSADTELELISRTIGIDRVVDEFIFKFTHDKELDWLLPGVPPTNLKAEIPFTGVVNVRGDRLYHEHIAWDQGTVLRQLGLLPEYLPFPYALPEGQGVAKGAAVEYRVPVAGLDVASKMRDRNSVLSNELFKFSIREVPK</sequence>
<dbReference type="PANTHER" id="PTHR38436:SF3">
    <property type="entry name" value="CARBOXYMETHYLENEBUTENOLIDASE-RELATED"/>
    <property type="match status" value="1"/>
</dbReference>
<proteinExistence type="predicted"/>
<dbReference type="Proteomes" id="UP000770015">
    <property type="component" value="Unassembled WGS sequence"/>
</dbReference>
<dbReference type="Gene3D" id="3.10.450.50">
    <property type="match status" value="1"/>
</dbReference>
<protein>
    <recommendedName>
        <fullName evidence="3">Carboxymethylenebutenolidase</fullName>
    </recommendedName>
</protein>
<comment type="caution">
    <text evidence="1">The sequence shown here is derived from an EMBL/GenBank/DDBJ whole genome shotgun (WGS) entry which is preliminary data.</text>
</comment>
<dbReference type="GO" id="GO:0030638">
    <property type="term" value="P:polyketide metabolic process"/>
    <property type="evidence" value="ECO:0007669"/>
    <property type="project" value="InterPro"/>
</dbReference>
<reference evidence="1" key="1">
    <citation type="journal article" date="2021" name="Nat. Commun.">
        <title>Genetic determinants of endophytism in the Arabidopsis root mycobiome.</title>
        <authorList>
            <person name="Mesny F."/>
            <person name="Miyauchi S."/>
            <person name="Thiergart T."/>
            <person name="Pickel B."/>
            <person name="Atanasova L."/>
            <person name="Karlsson M."/>
            <person name="Huettel B."/>
            <person name="Barry K.W."/>
            <person name="Haridas S."/>
            <person name="Chen C."/>
            <person name="Bauer D."/>
            <person name="Andreopoulos W."/>
            <person name="Pangilinan J."/>
            <person name="LaButti K."/>
            <person name="Riley R."/>
            <person name="Lipzen A."/>
            <person name="Clum A."/>
            <person name="Drula E."/>
            <person name="Henrissat B."/>
            <person name="Kohler A."/>
            <person name="Grigoriev I.V."/>
            <person name="Martin F.M."/>
            <person name="Hacquard S."/>
        </authorList>
    </citation>
    <scope>NUCLEOTIDE SEQUENCE</scope>
    <source>
        <strain evidence="1">MPI-SDFR-AT-0117</strain>
    </source>
</reference>